<feature type="region of interest" description="Disordered" evidence="1">
    <location>
        <begin position="1"/>
        <end position="201"/>
    </location>
</feature>
<keyword evidence="3" id="KW-1185">Reference proteome</keyword>
<evidence type="ECO:0000313" key="3">
    <source>
        <dbReference type="Proteomes" id="UP000053477"/>
    </source>
</evidence>
<organism evidence="2 3">
    <name type="scientific">Schizopora paradoxa</name>
    <dbReference type="NCBI Taxonomy" id="27342"/>
    <lineage>
        <taxon>Eukaryota</taxon>
        <taxon>Fungi</taxon>
        <taxon>Dikarya</taxon>
        <taxon>Basidiomycota</taxon>
        <taxon>Agaricomycotina</taxon>
        <taxon>Agaricomycetes</taxon>
        <taxon>Hymenochaetales</taxon>
        <taxon>Schizoporaceae</taxon>
        <taxon>Schizopora</taxon>
    </lineage>
</organism>
<evidence type="ECO:0000313" key="2">
    <source>
        <dbReference type="EMBL" id="KLO07606.1"/>
    </source>
</evidence>
<dbReference type="AlphaFoldDB" id="A0A0H2RS16"/>
<feature type="compositionally biased region" description="Low complexity" evidence="1">
    <location>
        <begin position="121"/>
        <end position="131"/>
    </location>
</feature>
<name>A0A0H2RS16_9AGAM</name>
<sequence length="528" mass="57430">MSERPARTRRVRLNPDGTTVTYGGIRRGRGRGGAQGLVQNATQQVLQQPVSQTTVSLPTTPISNERDVTSNAPPADASIQSSTQGAGPVQPASGSSHHSSVTDGQVAQMPGEHPSPDDYVPESPSSFPSSPSEEENEQESSNAIRSGETAIPRDAPPPRHASTLANSSISQHYVDNPGDGHDSSDVEEAQAPPGTQSLVATTGFIQRLKITPRTPEEAEIVVEEILKIANRDPETVGALENLNSGRAKGKGKAKMTDQEHDYQQVDEFQHNSTSQSGSIHGELPVATSGAPGTGLEVGDVGDEVMDLDYEDGDQAGLYEDEGMQAQDHAFDEPEPQAHAMPVIHEVSSDDDEDDDENYILADNIKEMLDLEFEDERVELEQLSLENLKTKMQAYRHVRQAAIMDEMHDALNFTSWGLKNKGHHENHPHLRLTVRDMYAWANLRPTTLGNQRTTLKRLNQVISSLTAIQKAANSRMTLEQQEMLEVSRILISPGLSPKAKGGNEGKAVDLTISGLKRSLKAKSLHPDRE</sequence>
<dbReference type="EMBL" id="KQ086130">
    <property type="protein sequence ID" value="KLO07606.1"/>
    <property type="molecule type" value="Genomic_DNA"/>
</dbReference>
<protein>
    <submittedName>
        <fullName evidence="2">Uncharacterized protein</fullName>
    </submittedName>
</protein>
<feature type="compositionally biased region" description="Polar residues" evidence="1">
    <location>
        <begin position="163"/>
        <end position="173"/>
    </location>
</feature>
<reference evidence="2 3" key="1">
    <citation type="submission" date="2015-04" db="EMBL/GenBank/DDBJ databases">
        <title>Complete genome sequence of Schizopora paradoxa KUC8140, a cosmopolitan wood degrader in East Asia.</title>
        <authorList>
            <consortium name="DOE Joint Genome Institute"/>
            <person name="Min B."/>
            <person name="Park H."/>
            <person name="Jang Y."/>
            <person name="Kim J.-J."/>
            <person name="Kim K.H."/>
            <person name="Pangilinan J."/>
            <person name="Lipzen A."/>
            <person name="Riley R."/>
            <person name="Grigoriev I.V."/>
            <person name="Spatafora J.W."/>
            <person name="Choi I.-G."/>
        </authorList>
    </citation>
    <scope>NUCLEOTIDE SEQUENCE [LARGE SCALE GENOMIC DNA]</scope>
    <source>
        <strain evidence="2 3">KUC8140</strain>
    </source>
</reference>
<dbReference type="InParanoid" id="A0A0H2RS16"/>
<evidence type="ECO:0000256" key="1">
    <source>
        <dbReference type="SAM" id="MobiDB-lite"/>
    </source>
</evidence>
<feature type="compositionally biased region" description="Polar residues" evidence="1">
    <location>
        <begin position="37"/>
        <end position="63"/>
    </location>
</feature>
<feature type="region of interest" description="Disordered" evidence="1">
    <location>
        <begin position="237"/>
        <end position="259"/>
    </location>
</feature>
<proteinExistence type="predicted"/>
<dbReference type="Proteomes" id="UP000053477">
    <property type="component" value="Unassembled WGS sequence"/>
</dbReference>
<feature type="compositionally biased region" description="Polar residues" evidence="1">
    <location>
        <begin position="92"/>
        <end position="105"/>
    </location>
</feature>
<accession>A0A0H2RS16</accession>
<gene>
    <name evidence="2" type="ORF">SCHPADRAFT_945143</name>
</gene>